<keyword evidence="7" id="KW-0769">Symport</keyword>
<dbReference type="Pfam" id="PF00209">
    <property type="entry name" value="SNF"/>
    <property type="match status" value="1"/>
</dbReference>
<dbReference type="PANTHER" id="PTHR11616:SF320">
    <property type="entry name" value="SODIUM-DEPENDENT NORADRENALINE TRANSPORTER"/>
    <property type="match status" value="1"/>
</dbReference>
<keyword evidence="12" id="KW-0325">Glycoprotein</keyword>
<proteinExistence type="predicted"/>
<feature type="transmembrane region" description="Helical" evidence="15">
    <location>
        <begin position="522"/>
        <end position="544"/>
    </location>
</feature>
<evidence type="ECO:0000256" key="13">
    <source>
        <dbReference type="PIRSR" id="PIRSR600175-1"/>
    </source>
</evidence>
<evidence type="ECO:0000256" key="10">
    <source>
        <dbReference type="ARBA" id="ARBA00023136"/>
    </source>
</evidence>
<feature type="binding site" evidence="13">
    <location>
        <position position="43"/>
    </location>
    <ligand>
        <name>Na(+)</name>
        <dbReference type="ChEBI" id="CHEBI:29101"/>
        <label>1</label>
    </ligand>
</feature>
<dbReference type="GO" id="GO:0090493">
    <property type="term" value="P:catecholamine uptake"/>
    <property type="evidence" value="ECO:0007669"/>
    <property type="project" value="UniProtKB-ARBA"/>
</dbReference>
<dbReference type="GeneID" id="136799992"/>
<keyword evidence="8 15" id="KW-1133">Transmembrane helix</keyword>
<name>A0A7M5X5G4_9CNID</name>
<keyword evidence="9 13" id="KW-0915">Sodium</keyword>
<evidence type="ECO:0000256" key="15">
    <source>
        <dbReference type="SAM" id="Phobius"/>
    </source>
</evidence>
<keyword evidence="6" id="KW-0532">Neurotransmitter transport</keyword>
<evidence type="ECO:0000256" key="9">
    <source>
        <dbReference type="ARBA" id="ARBA00023053"/>
    </source>
</evidence>
<feature type="transmembrane region" description="Helical" evidence="15">
    <location>
        <begin position="564"/>
        <end position="585"/>
    </location>
</feature>
<keyword evidence="5 13" id="KW-0479">Metal-binding</keyword>
<feature type="binding site" evidence="13">
    <location>
        <position position="424"/>
    </location>
    <ligand>
        <name>Na(+)</name>
        <dbReference type="ChEBI" id="CHEBI:29101"/>
        <label>1</label>
    </ligand>
</feature>
<evidence type="ECO:0000256" key="5">
    <source>
        <dbReference type="ARBA" id="ARBA00022723"/>
    </source>
</evidence>
<keyword evidence="3" id="KW-1003">Cell membrane</keyword>
<evidence type="ECO:0000256" key="2">
    <source>
        <dbReference type="ARBA" id="ARBA00022448"/>
    </source>
</evidence>
<dbReference type="GO" id="GO:0008504">
    <property type="term" value="F:monoamine transmembrane transporter activity"/>
    <property type="evidence" value="ECO:0007669"/>
    <property type="project" value="UniProtKB-ARBA"/>
</dbReference>
<dbReference type="GO" id="GO:0006836">
    <property type="term" value="P:neurotransmitter transport"/>
    <property type="evidence" value="ECO:0007669"/>
    <property type="project" value="UniProtKB-KW"/>
</dbReference>
<dbReference type="GO" id="GO:0006865">
    <property type="term" value="P:amino acid transport"/>
    <property type="evidence" value="ECO:0007669"/>
    <property type="project" value="TreeGrafter"/>
</dbReference>
<feature type="transmembrane region" description="Helical" evidence="15">
    <location>
        <begin position="450"/>
        <end position="475"/>
    </location>
</feature>
<feature type="binding site" evidence="13">
    <location>
        <position position="355"/>
    </location>
    <ligand>
        <name>Na(+)</name>
        <dbReference type="ChEBI" id="CHEBI:29101"/>
        <label>1</label>
    </ligand>
</feature>
<dbReference type="AlphaFoldDB" id="A0A7M5X5G4"/>
<sequence>MVDEEKIALRDLDKKDVDNEELDEREQWGHKLDFILSCVGYAVGFGNVWRFPNLCFENGGGAFLIPYFLFLALCGMPLFFMELSISQYIGLGPIACWKAVSPIFQGVGYSMLIISFLVSIYYNTIIAWVLYYLFESFRSDVPWRDCQNGWNSEQCYEGPPSNQLIEPTNSTINGTTILSCPKYFVKMFNGSAVVNATQSSLFDMCQFQRPEIRILPAEEFLENYVFEQTKGVDQPGEVKWELALCLLLAWIIVYFCIWKGVKSVGKVVYFTATFPYVVLLILLIRGATLSGSMKGITFYLKPDFNKLADPGVWVRAAGQIFYSLGVGFGSLIAMGSYNKFNNNCYKDAVMVSCINCGTSVLCGFVVFSLLGHMADILQLPIEDVAKSGPGLAFIVYPAGIAQMPVSTLWAILFFLMLITLGLDSQFAFIEVVLSSLTDEYPRYLRRYKELATLVMCAIAFLLGIPTVLQAGAYIVEIFNTQAGGLSLLFLAFFESLAIGWIYGADRLLDNVETMIGYKPSRWWLLCWKYFAPIIILVTFLYGIADWGGIKFGKEYVYPGWAEGVGWLLAFSSMVTIPIGMAHTLYKAHKTSSYSVSGGSSSFRETLRIAFSPNEERIQEIEQARMEKANTALLGNEKA</sequence>
<dbReference type="InterPro" id="IPR037272">
    <property type="entry name" value="SNS_sf"/>
</dbReference>
<dbReference type="OrthoDB" id="6581954at2759"/>
<dbReference type="GO" id="GO:0005886">
    <property type="term" value="C:plasma membrane"/>
    <property type="evidence" value="ECO:0007669"/>
    <property type="project" value="UniProtKB-SubCell"/>
</dbReference>
<dbReference type="EnsemblMetazoa" id="CLYHEMT018059.1">
    <property type="protein sequence ID" value="CLYHEMP018059.1"/>
    <property type="gene ID" value="CLYHEMG018059"/>
</dbReference>
<dbReference type="GO" id="GO:0015378">
    <property type="term" value="F:sodium:chloride symporter activity"/>
    <property type="evidence" value="ECO:0007669"/>
    <property type="project" value="UniProtKB-ARBA"/>
</dbReference>
<dbReference type="RefSeq" id="XP_066912718.1">
    <property type="nucleotide sequence ID" value="XM_067056617.1"/>
</dbReference>
<feature type="binding site" evidence="13">
    <location>
        <position position="420"/>
    </location>
    <ligand>
        <name>Na(+)</name>
        <dbReference type="ChEBI" id="CHEBI:29101"/>
        <label>1</label>
    </ligand>
</feature>
<feature type="transmembrane region" description="Helical" evidence="15">
    <location>
        <begin position="349"/>
        <end position="370"/>
    </location>
</feature>
<feature type="transmembrane region" description="Helical" evidence="15">
    <location>
        <begin position="106"/>
        <end position="134"/>
    </location>
</feature>
<feature type="binding site" evidence="13">
    <location>
        <position position="423"/>
    </location>
    <ligand>
        <name>Na(+)</name>
        <dbReference type="ChEBI" id="CHEBI:29101"/>
        <label>1</label>
    </ligand>
</feature>
<feature type="binding site" evidence="13">
    <location>
        <position position="40"/>
    </location>
    <ligand>
        <name>Na(+)</name>
        <dbReference type="ChEBI" id="CHEBI:29101"/>
        <label>1</label>
    </ligand>
</feature>
<feature type="transmembrane region" description="Helical" evidence="15">
    <location>
        <begin position="64"/>
        <end position="85"/>
    </location>
</feature>
<evidence type="ECO:0000256" key="7">
    <source>
        <dbReference type="ARBA" id="ARBA00022847"/>
    </source>
</evidence>
<evidence type="ECO:0000256" key="1">
    <source>
        <dbReference type="ARBA" id="ARBA00004651"/>
    </source>
</evidence>
<evidence type="ECO:0000256" key="6">
    <source>
        <dbReference type="ARBA" id="ARBA00022775"/>
    </source>
</evidence>
<protein>
    <recommendedName>
        <fullName evidence="18">Transporter</fullName>
    </recommendedName>
</protein>
<keyword evidence="11 14" id="KW-1015">Disulfide bond</keyword>
<keyword evidence="10 15" id="KW-0472">Membrane</keyword>
<evidence type="ECO:0000256" key="12">
    <source>
        <dbReference type="ARBA" id="ARBA00023180"/>
    </source>
</evidence>
<accession>A0A7M5X5G4</accession>
<feature type="transmembrane region" description="Helical" evidence="15">
    <location>
        <begin position="481"/>
        <end position="502"/>
    </location>
</feature>
<evidence type="ECO:0000256" key="3">
    <source>
        <dbReference type="ARBA" id="ARBA00022475"/>
    </source>
</evidence>
<feature type="transmembrane region" description="Helical" evidence="15">
    <location>
        <begin position="312"/>
        <end position="337"/>
    </location>
</feature>
<feature type="disulfide bond" evidence="14">
    <location>
        <begin position="146"/>
        <end position="155"/>
    </location>
</feature>
<dbReference type="PANTHER" id="PTHR11616">
    <property type="entry name" value="SODIUM/CHLORIDE DEPENDENT TRANSPORTER"/>
    <property type="match status" value="1"/>
</dbReference>
<organism evidence="16 17">
    <name type="scientific">Clytia hemisphaerica</name>
    <dbReference type="NCBI Taxonomy" id="252671"/>
    <lineage>
        <taxon>Eukaryota</taxon>
        <taxon>Metazoa</taxon>
        <taxon>Cnidaria</taxon>
        <taxon>Hydrozoa</taxon>
        <taxon>Hydroidolina</taxon>
        <taxon>Leptothecata</taxon>
        <taxon>Obeliida</taxon>
        <taxon>Clytiidae</taxon>
        <taxon>Clytia</taxon>
    </lineage>
</organism>
<dbReference type="Proteomes" id="UP000594262">
    <property type="component" value="Unplaced"/>
</dbReference>
<feature type="binding site" evidence="13">
    <location>
        <position position="323"/>
    </location>
    <ligand>
        <name>Na(+)</name>
        <dbReference type="ChEBI" id="CHEBI:29101"/>
        <label>1</label>
    </ligand>
</feature>
<dbReference type="InterPro" id="IPR000175">
    <property type="entry name" value="Na/ntran_symport"/>
</dbReference>
<dbReference type="PROSITE" id="PS50267">
    <property type="entry name" value="NA_NEUROTRAN_SYMP_3"/>
    <property type="match status" value="1"/>
</dbReference>
<keyword evidence="17" id="KW-1185">Reference proteome</keyword>
<dbReference type="PRINTS" id="PR00176">
    <property type="entry name" value="NANEUSMPORT"/>
</dbReference>
<feature type="transmembrane region" description="Helical" evidence="15">
    <location>
        <begin position="269"/>
        <end position="292"/>
    </location>
</feature>
<evidence type="ECO:0000313" key="17">
    <source>
        <dbReference type="Proteomes" id="UP000594262"/>
    </source>
</evidence>
<evidence type="ECO:0008006" key="18">
    <source>
        <dbReference type="Google" id="ProtNLM"/>
    </source>
</evidence>
<evidence type="ECO:0000313" key="16">
    <source>
        <dbReference type="EnsemblMetazoa" id="CLYHEMP018059.1"/>
    </source>
</evidence>
<dbReference type="GO" id="GO:0046872">
    <property type="term" value="F:metal ion binding"/>
    <property type="evidence" value="ECO:0007669"/>
    <property type="project" value="UniProtKB-KW"/>
</dbReference>
<feature type="binding site" evidence="13">
    <location>
        <position position="42"/>
    </location>
    <ligand>
        <name>Na(+)</name>
        <dbReference type="ChEBI" id="CHEBI:29101"/>
        <label>1</label>
    </ligand>
</feature>
<feature type="binding site" evidence="13">
    <location>
        <position position="47"/>
    </location>
    <ligand>
        <name>Na(+)</name>
        <dbReference type="ChEBI" id="CHEBI:29101"/>
        <label>1</label>
    </ligand>
</feature>
<reference evidence="16" key="1">
    <citation type="submission" date="2021-01" db="UniProtKB">
        <authorList>
            <consortium name="EnsemblMetazoa"/>
        </authorList>
    </citation>
    <scope>IDENTIFICATION</scope>
</reference>
<keyword evidence="2" id="KW-0813">Transport</keyword>
<comment type="subcellular location">
    <subcellularLocation>
        <location evidence="1">Cell membrane</location>
        <topology evidence="1">Multi-pass membrane protein</topology>
    </subcellularLocation>
</comment>
<dbReference type="SUPFAM" id="SSF161070">
    <property type="entry name" value="SNF-like"/>
    <property type="match status" value="1"/>
</dbReference>
<feature type="transmembrane region" description="Helical" evidence="15">
    <location>
        <begin position="408"/>
        <end position="429"/>
    </location>
</feature>
<evidence type="ECO:0000256" key="14">
    <source>
        <dbReference type="PIRSR" id="PIRSR600175-2"/>
    </source>
</evidence>
<evidence type="ECO:0000256" key="8">
    <source>
        <dbReference type="ARBA" id="ARBA00022989"/>
    </source>
</evidence>
<evidence type="ECO:0000256" key="11">
    <source>
        <dbReference type="ARBA" id="ARBA00023157"/>
    </source>
</evidence>
<keyword evidence="4 15" id="KW-0812">Transmembrane</keyword>
<evidence type="ECO:0000256" key="4">
    <source>
        <dbReference type="ARBA" id="ARBA00022692"/>
    </source>
</evidence>